<dbReference type="InParanoid" id="U5DND3"/>
<sequence>MTDETDQSEARQSRAFSIAVLADRPHLIDGLNVWLELGLVEDEEVRRICAEHLSCPVPAPAAIATTRQQPHRREPAVLDSTHPPQLADSANVRGSEVQATQSPSWWVQVWQPFKQEISLRWLQFLGVFLIVVSSGVLAASLWEGFSVVLREGHLAVGQYGILLLYTLGFGRIGAWGLQQGNLTLTGQTLQTVALLLVPVNFWAQDTFGLWRYPFGWVTIAIASAILMRATLQQLRPRLPVGAVAAFLAASALHWGWQVPFVPLGAVSAGAIAAGAWLWQQQRQGAAYIIYAAAVLLVRARFVESLPPQDLGLSVGLLGWAIAQLGLPVLTAPFETLKSDATEEAIASPDSTELDPPSDKAGEAISPLAKTEAGSEDSVAPPAPPTLEPQSEPTDDAIVPSDSNGPAQPAREPDIPPLAGVWTLLGWGVLVVGWLLGIETDYPWQATAVSGLGIVLCAQRLQRYWRYGDLILAFAIGLQAQFLLLGLLPDATWQAMVATLARWLDTEATLLAIAPVVLFPYALVCLGVARWLNRHGSRSEVRSVASFGKWLTFTYALLLGIWSCASEGTAAVVLSLLAVTVGAIARVRPRVGYIYAVQVFGIAAACAWGLWTLPTLQPTGWAIAFLGLMAVEWTASVRLADGTTVPQQIWSRCCWQAGLLLAGFSFLLLAGESQHELNLVWEIVPIGLAVVAARSQTYRDRAVQLGAVAAGFASILVLPLPGARIASFAVATLLLVLLARLNRSRWLAPLHVGYVIAFAAACSSELLHDADWLLFGPIASASLWVWRDRWQARRGWRQAYARAADGWAIAGCVLMLFVLVWQCFVIYLFPSASGSGQAIAATAILAVAVVWRSRTQPSNWTVMAVAIAAELLLVEGVLLATRADPVSEIRLSAATVLLGIATLFVTEWLLAEQSGRWRLSGVKFAPLVYAVLSVLWRSSQITATTGLLTLGAAIVAIGVGRRMANKALPYLGFNGIAIAWYELVLYQLLQGSGGSPADAWVLLATVAVTMAYGSRLLGLAGQRHAVALLNLTVGELQAIAHVHWGMGSALLGLAAIYAKVGPTPRLTPLAIVLWALLALYALLQGRAHCDGWIYVAICEVGIAFIHARSVWTELAVLDPHLLAIASVLAVAFDVVPWARLGWRQQPWQWSALVIPAVAAVATTSAVAKPSLVLAAVAYAWLAWRHRNWRISYGSTIAAAWVLWQWGEELGAGQLWFAAIVAAALLYLAQVDPGLRSPVGRAPRHGLRVLGSAIVCGTAFLHNSGAIGLVPGAIAVGFVLAGIGTRVRAFLFVGTGFLLLTIGDQALVSVFRYAFFKWIIGIVVGIALIAIAADFERRRVQLSAAVRHWLAELATWQ</sequence>
<keyword evidence="4" id="KW-1185">Reference proteome</keyword>
<organism evidence="3 4">
    <name type="scientific">Rubidibacter lacunae KORDI 51-2</name>
    <dbReference type="NCBI Taxonomy" id="582515"/>
    <lineage>
        <taxon>Bacteria</taxon>
        <taxon>Bacillati</taxon>
        <taxon>Cyanobacteriota</taxon>
        <taxon>Cyanophyceae</taxon>
        <taxon>Oscillatoriophycideae</taxon>
        <taxon>Chroococcales</taxon>
        <taxon>Aphanothecaceae</taxon>
        <taxon>Rubidibacter</taxon>
    </lineage>
</organism>
<feature type="transmembrane region" description="Helical" evidence="2">
    <location>
        <begin position="238"/>
        <end position="254"/>
    </location>
</feature>
<feature type="transmembrane region" description="Helical" evidence="2">
    <location>
        <begin position="154"/>
        <end position="172"/>
    </location>
</feature>
<feature type="transmembrane region" description="Helical" evidence="2">
    <location>
        <begin position="1312"/>
        <end position="1331"/>
    </location>
</feature>
<feature type="transmembrane region" description="Helical" evidence="2">
    <location>
        <begin position="184"/>
        <end position="203"/>
    </location>
</feature>
<feature type="transmembrane region" description="Helical" evidence="2">
    <location>
        <begin position="209"/>
        <end position="226"/>
    </location>
</feature>
<feature type="transmembrane region" description="Helical" evidence="2">
    <location>
        <begin position="260"/>
        <end position="278"/>
    </location>
</feature>
<feature type="transmembrane region" description="Helical" evidence="2">
    <location>
        <begin position="1065"/>
        <end position="1082"/>
    </location>
</feature>
<dbReference type="EMBL" id="ASSJ01000001">
    <property type="protein sequence ID" value="ERN43171.1"/>
    <property type="molecule type" value="Genomic_DNA"/>
</dbReference>
<keyword evidence="2" id="KW-0812">Transmembrane</keyword>
<feature type="transmembrane region" description="Helical" evidence="2">
    <location>
        <begin position="890"/>
        <end position="909"/>
    </location>
</feature>
<evidence type="ECO:0000313" key="3">
    <source>
        <dbReference type="EMBL" id="ERN43171.1"/>
    </source>
</evidence>
<feature type="transmembrane region" description="Helical" evidence="2">
    <location>
        <begin position="618"/>
        <end position="636"/>
    </location>
</feature>
<name>U5DND3_9CHRO</name>
<feature type="transmembrane region" description="Helical" evidence="2">
    <location>
        <begin position="745"/>
        <end position="763"/>
    </location>
</feature>
<feature type="transmembrane region" description="Helical" evidence="2">
    <location>
        <begin position="417"/>
        <end position="435"/>
    </location>
</feature>
<dbReference type="RefSeq" id="WP_022603713.1">
    <property type="nucleotide sequence ID" value="NZ_ASSJ01000001.1"/>
</dbReference>
<feature type="transmembrane region" description="Helical" evidence="2">
    <location>
        <begin position="916"/>
        <end position="934"/>
    </location>
</feature>
<evidence type="ECO:0008006" key="5">
    <source>
        <dbReference type="Google" id="ProtNLM"/>
    </source>
</evidence>
<feature type="transmembrane region" description="Helical" evidence="2">
    <location>
        <begin position="1120"/>
        <end position="1139"/>
    </location>
</feature>
<feature type="transmembrane region" description="Helical" evidence="2">
    <location>
        <begin position="121"/>
        <end position="142"/>
    </location>
</feature>
<evidence type="ECO:0000313" key="4">
    <source>
        <dbReference type="Proteomes" id="UP000016960"/>
    </source>
</evidence>
<feature type="region of interest" description="Disordered" evidence="1">
    <location>
        <begin position="64"/>
        <end position="93"/>
    </location>
</feature>
<evidence type="ECO:0000256" key="1">
    <source>
        <dbReference type="SAM" id="MobiDB-lite"/>
    </source>
</evidence>
<feature type="region of interest" description="Disordered" evidence="1">
    <location>
        <begin position="342"/>
        <end position="412"/>
    </location>
</feature>
<evidence type="ECO:0000256" key="2">
    <source>
        <dbReference type="SAM" id="Phobius"/>
    </source>
</evidence>
<feature type="transmembrane region" description="Helical" evidence="2">
    <location>
        <begin position="940"/>
        <end position="959"/>
    </location>
</feature>
<feature type="transmembrane region" description="Helical" evidence="2">
    <location>
        <begin position="1091"/>
        <end position="1108"/>
    </location>
</feature>
<feature type="transmembrane region" description="Helical" evidence="2">
    <location>
        <begin position="507"/>
        <end position="531"/>
    </location>
</feature>
<accession>U5DND3</accession>
<feature type="transmembrane region" description="Helical" evidence="2">
    <location>
        <begin position="469"/>
        <end position="487"/>
    </location>
</feature>
<feature type="transmembrane region" description="Helical" evidence="2">
    <location>
        <begin position="998"/>
        <end position="1016"/>
    </location>
</feature>
<feature type="transmembrane region" description="Helical" evidence="2">
    <location>
        <begin position="806"/>
        <end position="828"/>
    </location>
</feature>
<feature type="transmembrane region" description="Helical" evidence="2">
    <location>
        <begin position="1247"/>
        <end position="1280"/>
    </location>
</feature>
<feature type="transmembrane region" description="Helical" evidence="2">
    <location>
        <begin position="591"/>
        <end position="612"/>
    </location>
</feature>
<dbReference type="OrthoDB" id="472871at2"/>
<feature type="transmembrane region" description="Helical" evidence="2">
    <location>
        <begin position="769"/>
        <end position="785"/>
    </location>
</feature>
<protein>
    <recommendedName>
        <fullName evidence="5">DUF2157 domain-containing protein</fullName>
    </recommendedName>
</protein>
<feature type="transmembrane region" description="Helical" evidence="2">
    <location>
        <begin position="724"/>
        <end position="740"/>
    </location>
</feature>
<feature type="transmembrane region" description="Helical" evidence="2">
    <location>
        <begin position="648"/>
        <end position="670"/>
    </location>
</feature>
<gene>
    <name evidence="3" type="ORF">KR51_00000630</name>
</gene>
<feature type="transmembrane region" description="Helical" evidence="2">
    <location>
        <begin position="1287"/>
        <end position="1306"/>
    </location>
</feature>
<dbReference type="eggNOG" id="ENOG502Z85Z">
    <property type="taxonomic scope" value="Bacteria"/>
</dbReference>
<feature type="transmembrane region" description="Helical" evidence="2">
    <location>
        <begin position="859"/>
        <end position="878"/>
    </location>
</feature>
<feature type="transmembrane region" description="Helical" evidence="2">
    <location>
        <begin position="1151"/>
        <end position="1180"/>
    </location>
</feature>
<comment type="caution">
    <text evidence="3">The sequence shown here is derived from an EMBL/GenBank/DDBJ whole genome shotgun (WGS) entry which is preliminary data.</text>
</comment>
<feature type="transmembrane region" description="Helical" evidence="2">
    <location>
        <begin position="543"/>
        <end position="561"/>
    </location>
</feature>
<feature type="transmembrane region" description="Helical" evidence="2">
    <location>
        <begin position="966"/>
        <end position="986"/>
    </location>
</feature>
<dbReference type="Proteomes" id="UP000016960">
    <property type="component" value="Unassembled WGS sequence"/>
</dbReference>
<dbReference type="PATRIC" id="fig|582515.4.peg.77"/>
<reference evidence="3 4" key="1">
    <citation type="submission" date="2013-05" db="EMBL/GenBank/DDBJ databases">
        <title>Draft genome sequence of Rubidibacter lacunae KORDI 51-2.</title>
        <authorList>
            <person name="Choi D.H."/>
            <person name="Noh J.H."/>
            <person name="Kwon K.-K."/>
            <person name="Lee J.-H."/>
            <person name="Ryu J.-Y."/>
        </authorList>
    </citation>
    <scope>NUCLEOTIDE SEQUENCE [LARGE SCALE GENOMIC DNA]</scope>
    <source>
        <strain evidence="3 4">KORDI 51-2</strain>
    </source>
</reference>
<keyword evidence="2" id="KW-0472">Membrane</keyword>
<feature type="transmembrane region" description="Helical" evidence="2">
    <location>
        <begin position="834"/>
        <end position="852"/>
    </location>
</feature>
<proteinExistence type="predicted"/>
<feature type="transmembrane region" description="Helical" evidence="2">
    <location>
        <begin position="1209"/>
        <end position="1227"/>
    </location>
</feature>
<dbReference type="STRING" id="582515.KR51_00000630"/>
<feature type="transmembrane region" description="Helical" evidence="2">
    <location>
        <begin position="567"/>
        <end position="584"/>
    </location>
</feature>
<keyword evidence="2" id="KW-1133">Transmembrane helix</keyword>
<feature type="transmembrane region" description="Helical" evidence="2">
    <location>
        <begin position="285"/>
        <end position="302"/>
    </location>
</feature>